<reference evidence="2" key="2">
    <citation type="submission" date="2022-06" db="UniProtKB">
        <authorList>
            <consortium name="EnsemblMetazoa"/>
        </authorList>
    </citation>
    <scope>IDENTIFICATION</scope>
    <source>
        <strain evidence="2">PS312</strain>
    </source>
</reference>
<gene>
    <name evidence="2" type="primary">WBGene00283249</name>
</gene>
<accession>A0A2A6CFU5</accession>
<evidence type="ECO:0000256" key="1">
    <source>
        <dbReference type="SAM" id="MobiDB-lite"/>
    </source>
</evidence>
<dbReference type="InterPro" id="IPR000235">
    <property type="entry name" value="Ribosomal_uS7"/>
</dbReference>
<organism evidence="2 3">
    <name type="scientific">Pristionchus pacificus</name>
    <name type="common">Parasitic nematode worm</name>
    <dbReference type="NCBI Taxonomy" id="54126"/>
    <lineage>
        <taxon>Eukaryota</taxon>
        <taxon>Metazoa</taxon>
        <taxon>Ecdysozoa</taxon>
        <taxon>Nematoda</taxon>
        <taxon>Chromadorea</taxon>
        <taxon>Rhabditida</taxon>
        <taxon>Rhabditina</taxon>
        <taxon>Diplogasteromorpha</taxon>
        <taxon>Diplogasteroidea</taxon>
        <taxon>Neodiplogasteridae</taxon>
        <taxon>Pristionchus</taxon>
    </lineage>
</organism>
<keyword evidence="3" id="KW-1185">Reference proteome</keyword>
<dbReference type="PANTHER" id="PTHR11205">
    <property type="entry name" value="RIBOSOMAL PROTEIN S7"/>
    <property type="match status" value="1"/>
</dbReference>
<reference evidence="3" key="1">
    <citation type="journal article" date="2008" name="Nat. Genet.">
        <title>The Pristionchus pacificus genome provides a unique perspective on nematode lifestyle and parasitism.</title>
        <authorList>
            <person name="Dieterich C."/>
            <person name="Clifton S.W."/>
            <person name="Schuster L.N."/>
            <person name="Chinwalla A."/>
            <person name="Delehaunty K."/>
            <person name="Dinkelacker I."/>
            <person name="Fulton L."/>
            <person name="Fulton R."/>
            <person name="Godfrey J."/>
            <person name="Minx P."/>
            <person name="Mitreva M."/>
            <person name="Roeseler W."/>
            <person name="Tian H."/>
            <person name="Witte H."/>
            <person name="Yang S.P."/>
            <person name="Wilson R.K."/>
            <person name="Sommer R.J."/>
        </authorList>
    </citation>
    <scope>NUCLEOTIDE SEQUENCE [LARGE SCALE GENOMIC DNA]</scope>
    <source>
        <strain evidence="3">PS312</strain>
    </source>
</reference>
<feature type="region of interest" description="Disordered" evidence="1">
    <location>
        <begin position="78"/>
        <end position="115"/>
    </location>
</feature>
<dbReference type="Proteomes" id="UP000005239">
    <property type="component" value="Unassembled WGS sequence"/>
</dbReference>
<accession>A0A8R1V5C0</accession>
<evidence type="ECO:0000313" key="3">
    <source>
        <dbReference type="Proteomes" id="UP000005239"/>
    </source>
</evidence>
<dbReference type="EnsemblMetazoa" id="PPA44880.1">
    <property type="protein sequence ID" value="PPA44880.1"/>
    <property type="gene ID" value="WBGene00283249"/>
</dbReference>
<dbReference type="AlphaFoldDB" id="A0A2A6CFU5"/>
<feature type="compositionally biased region" description="Low complexity" evidence="1">
    <location>
        <begin position="102"/>
        <end position="115"/>
    </location>
</feature>
<proteinExistence type="predicted"/>
<evidence type="ECO:0000313" key="2">
    <source>
        <dbReference type="EnsemblMetazoa" id="PPA44880.1"/>
    </source>
</evidence>
<protein>
    <submittedName>
        <fullName evidence="2">Uncharacterized protein</fullName>
    </submittedName>
</protein>
<sequence length="207" mass="22885">MSYLSETGDRGWFDGSLTGDDQSEARLDGTLDVVDQKNLICNDLPDALTAHVHINCIIRALAKNAVFVAFLNTETSSMPSRKRKERAEGRRSRAISASYHESSTAVPASSDSSASTDRRRLPLHFQLLHVLFHEQFGAPGISPNMADEWAVDEVNEAVDVAPAFELKSDLPEVKLFGKWNHQEAMLLLCTGAREVAFRNIKSAWPTS</sequence>
<name>A0A2A6CFU5_PRIPA</name>
<dbReference type="GO" id="GO:0006412">
    <property type="term" value="P:translation"/>
    <property type="evidence" value="ECO:0007669"/>
    <property type="project" value="InterPro"/>
</dbReference>